<reference evidence="1" key="1">
    <citation type="submission" date="2021-06" db="EMBL/GenBank/DDBJ databases">
        <title>Genome Sequence of Mortierella hyaline Strain SCG-10, a Cold-Adapted, Nitrate-Reducing Fungus Isolated from Soil in Minnesota, USA.</title>
        <authorList>
            <person name="Aldossari N."/>
        </authorList>
    </citation>
    <scope>NUCLEOTIDE SEQUENCE</scope>
    <source>
        <strain evidence="1">SCG-10</strain>
    </source>
</reference>
<comment type="caution">
    <text evidence="1">The sequence shown here is derived from an EMBL/GenBank/DDBJ whole genome shotgun (WGS) entry which is preliminary data.</text>
</comment>
<dbReference type="Proteomes" id="UP000707451">
    <property type="component" value="Unassembled WGS sequence"/>
</dbReference>
<keyword evidence="2" id="KW-1185">Reference proteome</keyword>
<evidence type="ECO:0000313" key="2">
    <source>
        <dbReference type="Proteomes" id="UP000707451"/>
    </source>
</evidence>
<name>A0A9P8BMF8_9FUNG</name>
<dbReference type="AlphaFoldDB" id="A0A9P8BMF8"/>
<proteinExistence type="predicted"/>
<gene>
    <name evidence="1" type="ORF">KI688_007225</name>
</gene>
<organism evidence="1 2">
    <name type="scientific">Linnemannia hyalina</name>
    <dbReference type="NCBI Taxonomy" id="64524"/>
    <lineage>
        <taxon>Eukaryota</taxon>
        <taxon>Fungi</taxon>
        <taxon>Fungi incertae sedis</taxon>
        <taxon>Mucoromycota</taxon>
        <taxon>Mortierellomycotina</taxon>
        <taxon>Mortierellomycetes</taxon>
        <taxon>Mortierellales</taxon>
        <taxon>Mortierellaceae</taxon>
        <taxon>Linnemannia</taxon>
    </lineage>
</organism>
<dbReference type="EMBL" id="JAHRHY010000023">
    <property type="protein sequence ID" value="KAG9061644.1"/>
    <property type="molecule type" value="Genomic_DNA"/>
</dbReference>
<evidence type="ECO:0000313" key="1">
    <source>
        <dbReference type="EMBL" id="KAG9061644.1"/>
    </source>
</evidence>
<sequence length="50" mass="5494">MKQVAVQLRTVSCGPLNCKNPKTMISPPYLLYSILNTIQKGPQGYLVDGD</sequence>
<protein>
    <submittedName>
        <fullName evidence="1">Uncharacterized protein</fullName>
    </submittedName>
</protein>
<accession>A0A9P8BMF8</accession>